<evidence type="ECO:0000256" key="1">
    <source>
        <dbReference type="SAM" id="Coils"/>
    </source>
</evidence>
<evidence type="ECO:0000313" key="2">
    <source>
        <dbReference type="EMBL" id="KAF2394754.1"/>
    </source>
</evidence>
<evidence type="ECO:0000313" key="3">
    <source>
        <dbReference type="Proteomes" id="UP000475265"/>
    </source>
</evidence>
<name>A0A6L5C5H2_9PSED</name>
<dbReference type="EMBL" id="JAAAXX010000001">
    <property type="protein sequence ID" value="KAF2394754.1"/>
    <property type="molecule type" value="Genomic_DNA"/>
</dbReference>
<organism evidence="2 3">
    <name type="scientific">Pseudomonas frederiksbergensis</name>
    <dbReference type="NCBI Taxonomy" id="104087"/>
    <lineage>
        <taxon>Bacteria</taxon>
        <taxon>Pseudomonadati</taxon>
        <taxon>Pseudomonadota</taxon>
        <taxon>Gammaproteobacteria</taxon>
        <taxon>Pseudomonadales</taxon>
        <taxon>Pseudomonadaceae</taxon>
        <taxon>Pseudomonas</taxon>
    </lineage>
</organism>
<feature type="coiled-coil region" evidence="1">
    <location>
        <begin position="396"/>
        <end position="423"/>
    </location>
</feature>
<keyword evidence="1" id="KW-0175">Coiled coil</keyword>
<dbReference type="AlphaFoldDB" id="A0A6L5C5H2"/>
<comment type="caution">
    <text evidence="2">The sequence shown here is derived from an EMBL/GenBank/DDBJ whole genome shotgun (WGS) entry which is preliminary data.</text>
</comment>
<sequence>MKCIVKAIGVIDHDNEIHKVTFKAGLNIVTGKSSTGKSAIIEIFDFCLGNSDNTIPKGVITARTKLYFTILEFDSGLLVLSRDGSSEKLFIRDMCGATLEDVLLGMKNLKDFFKANCYFPLRDFKKELGRYFAVTMTDIDEDAGGRDYGAAKTSTPSIRSFASYMLQHQNLVANKHALFYRFDERRKRDQVIDHLKIFMNFVDQQYFWVSQDYNELKAELKKIDNQIPKSKQEKADFTSKIEGLLAEYQVISGTALTPLTAAQIANSPKGSLKKVRDANVRIDSVADSYTIQKKALEEERAAQTVKVRELQDKLFAVRSSISLTEDFASTVNNLPVPEYAEISETQCPFCDAPNHQVESEANKLTKAIDWMNSELKISSYARESFREEEGKITKKLTEQKEILSGIQSRITRLEKQVEDLKKSKTVDEIALRVKHRLELEIENYSNKPKSELEGTRKIIEAKMAELKPILDGYDVPGKMRDLSDLINSEMERIGAGFDFEPAYMPINLKFDLENFDLWHESDEMGNVYLRSMGSGANWLYSHLTLFLALHSVFAQKHKDGCKIPPILFLDQPTQVYFPAKIDHGQQGFDARALAKLTDRVEQVDEDIGSVTNMFDKLVEFCQETKEATGIMPQIIVTDHADELELSGEADFQAFVRVTWRKRGFIADRPAEVTA</sequence>
<accession>A0A6L5C5H2</accession>
<dbReference type="RefSeq" id="WP_154905329.1">
    <property type="nucleotide sequence ID" value="NZ_JAAAXX010000001.1"/>
</dbReference>
<dbReference type="SUPFAM" id="SSF52540">
    <property type="entry name" value="P-loop containing nucleoside triphosphate hydrolases"/>
    <property type="match status" value="1"/>
</dbReference>
<gene>
    <name evidence="2" type="ORF">FX983_02736</name>
</gene>
<dbReference type="InterPro" id="IPR027417">
    <property type="entry name" value="P-loop_NTPase"/>
</dbReference>
<reference evidence="2 3" key="1">
    <citation type="submission" date="2019-12" db="EMBL/GenBank/DDBJ databases">
        <title>Endophytic bacteria associated with Panax ginseng seedlings.</title>
        <authorList>
            <person name="Park J.M."/>
            <person name="Shin R."/>
            <person name="Jo S.H."/>
        </authorList>
    </citation>
    <scope>NUCLEOTIDE SEQUENCE [LARGE SCALE GENOMIC DNA]</scope>
    <source>
        <strain evidence="2 3">PgKB32</strain>
    </source>
</reference>
<protein>
    <recommendedName>
        <fullName evidence="4">DUF3732 domain-containing protein</fullName>
    </recommendedName>
</protein>
<evidence type="ECO:0008006" key="4">
    <source>
        <dbReference type="Google" id="ProtNLM"/>
    </source>
</evidence>
<dbReference type="InterPro" id="IPR022205">
    <property type="entry name" value="DUF3732"/>
</dbReference>
<dbReference type="Proteomes" id="UP000475265">
    <property type="component" value="Unassembled WGS sequence"/>
</dbReference>
<proteinExistence type="predicted"/>
<dbReference type="Pfam" id="PF12532">
    <property type="entry name" value="DUF3732"/>
    <property type="match status" value="1"/>
</dbReference>
<dbReference type="Gene3D" id="3.40.50.300">
    <property type="entry name" value="P-loop containing nucleotide triphosphate hydrolases"/>
    <property type="match status" value="1"/>
</dbReference>